<evidence type="ECO:0000313" key="16">
    <source>
        <dbReference type="EMBL" id="MFD2311300.1"/>
    </source>
</evidence>
<feature type="chain" id="PRO_5047462995" description="serine-type D-Ala-D-Ala carboxypeptidase" evidence="14">
    <location>
        <begin position="21"/>
        <end position="381"/>
    </location>
</feature>
<dbReference type="InterPro" id="IPR015956">
    <property type="entry name" value="Peniciliin-bd_prot_C_sf"/>
</dbReference>
<evidence type="ECO:0000256" key="13">
    <source>
        <dbReference type="RuleBase" id="RU004016"/>
    </source>
</evidence>
<dbReference type="GO" id="GO:0004180">
    <property type="term" value="F:carboxypeptidase activity"/>
    <property type="evidence" value="ECO:0007669"/>
    <property type="project" value="UniProtKB-KW"/>
</dbReference>
<dbReference type="InterPro" id="IPR001967">
    <property type="entry name" value="Peptidase_S11_N"/>
</dbReference>
<comment type="similarity">
    <text evidence="3 13">Belongs to the peptidase S11 family.</text>
</comment>
<dbReference type="SUPFAM" id="SSF56601">
    <property type="entry name" value="beta-lactamase/transpeptidase-like"/>
    <property type="match status" value="1"/>
</dbReference>
<keyword evidence="10" id="KW-0573">Peptidoglycan synthesis</keyword>
<dbReference type="SUPFAM" id="SSF69189">
    <property type="entry name" value="Penicillin-binding protein associated domain"/>
    <property type="match status" value="1"/>
</dbReference>
<keyword evidence="8 16" id="KW-0378">Hydrolase</keyword>
<dbReference type="PRINTS" id="PR00725">
    <property type="entry name" value="DADACBPTASE1"/>
</dbReference>
<evidence type="ECO:0000256" key="8">
    <source>
        <dbReference type="ARBA" id="ARBA00022801"/>
    </source>
</evidence>
<feature type="signal peptide" evidence="14">
    <location>
        <begin position="1"/>
        <end position="20"/>
    </location>
</feature>
<organism evidence="16 17">
    <name type="scientific">Microbulbifer halophilus</name>
    <dbReference type="NCBI Taxonomy" id="453963"/>
    <lineage>
        <taxon>Bacteria</taxon>
        <taxon>Pseudomonadati</taxon>
        <taxon>Pseudomonadota</taxon>
        <taxon>Gammaproteobacteria</taxon>
        <taxon>Cellvibrionales</taxon>
        <taxon>Microbulbiferaceae</taxon>
        <taxon>Microbulbifer</taxon>
    </lineage>
</organism>
<evidence type="ECO:0000256" key="2">
    <source>
        <dbReference type="ARBA" id="ARBA00004752"/>
    </source>
</evidence>
<evidence type="ECO:0000256" key="14">
    <source>
        <dbReference type="SAM" id="SignalP"/>
    </source>
</evidence>
<evidence type="ECO:0000256" key="10">
    <source>
        <dbReference type="ARBA" id="ARBA00022984"/>
    </source>
</evidence>
<dbReference type="InterPro" id="IPR012907">
    <property type="entry name" value="Peptidase_S11_C"/>
</dbReference>
<dbReference type="EC" id="3.4.16.4" evidence="4"/>
<evidence type="ECO:0000256" key="3">
    <source>
        <dbReference type="ARBA" id="ARBA00007164"/>
    </source>
</evidence>
<proteinExistence type="inferred from homology"/>
<dbReference type="EMBL" id="JBHUJD010000016">
    <property type="protein sequence ID" value="MFD2311300.1"/>
    <property type="molecule type" value="Genomic_DNA"/>
</dbReference>
<dbReference type="Proteomes" id="UP001597425">
    <property type="component" value="Unassembled WGS sequence"/>
</dbReference>
<dbReference type="Gene3D" id="2.60.410.10">
    <property type="entry name" value="D-Ala-D-Ala carboxypeptidase, C-terminal domain"/>
    <property type="match status" value="1"/>
</dbReference>
<dbReference type="PANTHER" id="PTHR21581:SF6">
    <property type="entry name" value="TRAFFICKING PROTEIN PARTICLE COMPLEX SUBUNIT 12"/>
    <property type="match status" value="1"/>
</dbReference>
<protein>
    <recommendedName>
        <fullName evidence="4">serine-type D-Ala-D-Ala carboxypeptidase</fullName>
        <ecNumber evidence="4">3.4.16.4</ecNumber>
    </recommendedName>
</protein>
<dbReference type="RefSeq" id="WP_265721891.1">
    <property type="nucleotide sequence ID" value="NZ_JAPIVK010000016.1"/>
</dbReference>
<sequence length="381" mass="41510">MIKRIAACLILLFGAVQAHADKPLIPAPPELAADAYLLLDAHTGQILVQHNIDKQIPPASLTKMMTAYIVSEEIEKGAIKESDPVRISEKAWKKGGSKMFVKVGDKVPVIDLLRGVIVQSGNDASIALAEYVSGSEEVFAEVMNQQAELLGMEDTHFVNATGWPADGHLTTARDLGTLARALIADHPDHYDIYSEKYFNYAGINQPNRNRLLWRDPAVDGIKTGHTEAAGYCLVASAVKRGMRLISVVVGTDSDEQRAAESQKLLAYGFRYYQTHKVYSSSDVLQTERIWGGVAPEVGIAVAEDVFATIPRGGEDSIKADLIVDGELEAPLEKGEPVGKVVVTLDGETIADVEAVAAEDVEKAGFFKRIWDALKRFVMSFF</sequence>
<dbReference type="SMART" id="SM00936">
    <property type="entry name" value="PBP5_C"/>
    <property type="match status" value="1"/>
</dbReference>
<dbReference type="Gene3D" id="3.40.710.10">
    <property type="entry name" value="DD-peptidase/beta-lactamase superfamily"/>
    <property type="match status" value="1"/>
</dbReference>
<dbReference type="InterPro" id="IPR037167">
    <property type="entry name" value="Peptidase_S11_C_sf"/>
</dbReference>
<dbReference type="Pfam" id="PF00768">
    <property type="entry name" value="Peptidase_S11"/>
    <property type="match status" value="1"/>
</dbReference>
<evidence type="ECO:0000256" key="9">
    <source>
        <dbReference type="ARBA" id="ARBA00022960"/>
    </source>
</evidence>
<evidence type="ECO:0000256" key="1">
    <source>
        <dbReference type="ARBA" id="ARBA00003217"/>
    </source>
</evidence>
<evidence type="ECO:0000256" key="7">
    <source>
        <dbReference type="ARBA" id="ARBA00022729"/>
    </source>
</evidence>
<dbReference type="InterPro" id="IPR018044">
    <property type="entry name" value="Peptidase_S11"/>
</dbReference>
<keyword evidence="9" id="KW-0133">Cell shape</keyword>
<evidence type="ECO:0000259" key="15">
    <source>
        <dbReference type="SMART" id="SM00936"/>
    </source>
</evidence>
<keyword evidence="6" id="KW-0645">Protease</keyword>
<dbReference type="PANTHER" id="PTHR21581">
    <property type="entry name" value="D-ALANYL-D-ALANINE CARBOXYPEPTIDASE"/>
    <property type="match status" value="1"/>
</dbReference>
<comment type="catalytic activity">
    <reaction evidence="12">
        <text>Preferential cleavage: (Ac)2-L-Lys-D-Ala-|-D-Ala. Also transpeptidation of peptidyl-alanyl moieties that are N-acyl substituents of D-alanine.</text>
        <dbReference type="EC" id="3.4.16.4"/>
    </reaction>
</comment>
<evidence type="ECO:0000256" key="12">
    <source>
        <dbReference type="ARBA" id="ARBA00034000"/>
    </source>
</evidence>
<evidence type="ECO:0000313" key="17">
    <source>
        <dbReference type="Proteomes" id="UP001597425"/>
    </source>
</evidence>
<comment type="caution">
    <text evidence="16">The sequence shown here is derived from an EMBL/GenBank/DDBJ whole genome shotgun (WGS) entry which is preliminary data.</text>
</comment>
<keyword evidence="17" id="KW-1185">Reference proteome</keyword>
<feature type="domain" description="Peptidase S11 D-Ala-D-Ala carboxypeptidase A C-terminal" evidence="15">
    <location>
        <begin position="272"/>
        <end position="362"/>
    </location>
</feature>
<name>A0ABW5EG74_9GAMM</name>
<dbReference type="InterPro" id="IPR012338">
    <property type="entry name" value="Beta-lactam/transpept-like"/>
</dbReference>
<comment type="pathway">
    <text evidence="2">Cell wall biogenesis; peptidoglycan biosynthesis.</text>
</comment>
<keyword evidence="11" id="KW-0961">Cell wall biogenesis/degradation</keyword>
<evidence type="ECO:0000256" key="11">
    <source>
        <dbReference type="ARBA" id="ARBA00023316"/>
    </source>
</evidence>
<keyword evidence="5 16" id="KW-0121">Carboxypeptidase</keyword>
<comment type="function">
    <text evidence="1">Removes C-terminal D-alanyl residues from sugar-peptide cell wall precursors.</text>
</comment>
<evidence type="ECO:0000256" key="5">
    <source>
        <dbReference type="ARBA" id="ARBA00022645"/>
    </source>
</evidence>
<reference evidence="17" key="1">
    <citation type="journal article" date="2019" name="Int. J. Syst. Evol. Microbiol.">
        <title>The Global Catalogue of Microorganisms (GCM) 10K type strain sequencing project: providing services to taxonomists for standard genome sequencing and annotation.</title>
        <authorList>
            <consortium name="The Broad Institute Genomics Platform"/>
            <consortium name="The Broad Institute Genome Sequencing Center for Infectious Disease"/>
            <person name="Wu L."/>
            <person name="Ma J."/>
        </authorList>
    </citation>
    <scope>NUCLEOTIDE SEQUENCE [LARGE SCALE GENOMIC DNA]</scope>
    <source>
        <strain evidence="17">KCTC 12848</strain>
    </source>
</reference>
<gene>
    <name evidence="16" type="ORF">ACFSKX_12820</name>
</gene>
<dbReference type="Pfam" id="PF07943">
    <property type="entry name" value="PBP5_C"/>
    <property type="match status" value="1"/>
</dbReference>
<accession>A0ABW5EG74</accession>
<evidence type="ECO:0000256" key="6">
    <source>
        <dbReference type="ARBA" id="ARBA00022670"/>
    </source>
</evidence>
<keyword evidence="7 14" id="KW-0732">Signal</keyword>
<evidence type="ECO:0000256" key="4">
    <source>
        <dbReference type="ARBA" id="ARBA00012448"/>
    </source>
</evidence>